<name>A0A368G6H8_ANCCA</name>
<dbReference type="OrthoDB" id="10394297at2759"/>
<gene>
    <name evidence="2" type="ORF">ANCCAN_15171</name>
</gene>
<protein>
    <submittedName>
        <fullName evidence="2">Uncharacterized protein</fullName>
    </submittedName>
</protein>
<keyword evidence="1" id="KW-0175">Coiled coil</keyword>
<sequence length="91" mass="10361">MQKYTEGIQRRTDRLTNEVGLKEEEGAALETRCKDQIEDVQRKQAEIEKLQEQAKLINAIVEVLGENSVLMKSGADIIRRIDKRCPCPHPG</sequence>
<dbReference type="EMBL" id="JOJR01000368">
    <property type="protein sequence ID" value="RCN38899.1"/>
    <property type="molecule type" value="Genomic_DNA"/>
</dbReference>
<organism evidence="2 3">
    <name type="scientific">Ancylostoma caninum</name>
    <name type="common">Dog hookworm</name>
    <dbReference type="NCBI Taxonomy" id="29170"/>
    <lineage>
        <taxon>Eukaryota</taxon>
        <taxon>Metazoa</taxon>
        <taxon>Ecdysozoa</taxon>
        <taxon>Nematoda</taxon>
        <taxon>Chromadorea</taxon>
        <taxon>Rhabditida</taxon>
        <taxon>Rhabditina</taxon>
        <taxon>Rhabditomorpha</taxon>
        <taxon>Strongyloidea</taxon>
        <taxon>Ancylostomatidae</taxon>
        <taxon>Ancylostomatinae</taxon>
        <taxon>Ancylostoma</taxon>
    </lineage>
</organism>
<evidence type="ECO:0000256" key="1">
    <source>
        <dbReference type="SAM" id="Coils"/>
    </source>
</evidence>
<feature type="coiled-coil region" evidence="1">
    <location>
        <begin position="33"/>
        <end position="67"/>
    </location>
</feature>
<comment type="caution">
    <text evidence="2">The sequence shown here is derived from an EMBL/GenBank/DDBJ whole genome shotgun (WGS) entry which is preliminary data.</text>
</comment>
<evidence type="ECO:0000313" key="3">
    <source>
        <dbReference type="Proteomes" id="UP000252519"/>
    </source>
</evidence>
<keyword evidence="3" id="KW-1185">Reference proteome</keyword>
<reference evidence="2 3" key="1">
    <citation type="submission" date="2014-10" db="EMBL/GenBank/DDBJ databases">
        <title>Draft genome of the hookworm Ancylostoma caninum.</title>
        <authorList>
            <person name="Mitreva M."/>
        </authorList>
    </citation>
    <scope>NUCLEOTIDE SEQUENCE [LARGE SCALE GENOMIC DNA]</scope>
    <source>
        <strain evidence="2 3">Baltimore</strain>
    </source>
</reference>
<proteinExistence type="predicted"/>
<dbReference type="AlphaFoldDB" id="A0A368G6H8"/>
<accession>A0A368G6H8</accession>
<evidence type="ECO:0000313" key="2">
    <source>
        <dbReference type="EMBL" id="RCN38899.1"/>
    </source>
</evidence>
<dbReference type="Proteomes" id="UP000252519">
    <property type="component" value="Unassembled WGS sequence"/>
</dbReference>